<dbReference type="SUPFAM" id="SSF51161">
    <property type="entry name" value="Trimeric LpxA-like enzymes"/>
    <property type="match status" value="2"/>
</dbReference>
<dbReference type="AlphaFoldDB" id="F7XPZ6"/>
<dbReference type="InterPro" id="IPR011004">
    <property type="entry name" value="Trimer_LpxA-like_sf"/>
</dbReference>
<reference evidence="1" key="1">
    <citation type="submission" date="2010-07" db="EMBL/GenBank/DDBJ databases">
        <title>The complete genome of Methanosalsum zhilinae DSM 4017.</title>
        <authorList>
            <consortium name="US DOE Joint Genome Institute (JGI-PGF)"/>
            <person name="Lucas S."/>
            <person name="Copeland A."/>
            <person name="Lapidus A."/>
            <person name="Glavina del Rio T."/>
            <person name="Dalin E."/>
            <person name="Tice H."/>
            <person name="Bruce D."/>
            <person name="Goodwin L."/>
            <person name="Pitluck S."/>
            <person name="Kyrpides N."/>
            <person name="Mavromatis K."/>
            <person name="Ovchinnikova G."/>
            <person name="Daligault H."/>
            <person name="Detter J.C."/>
            <person name="Han C."/>
            <person name="Tapia R."/>
            <person name="Larimer F."/>
            <person name="Land M."/>
            <person name="Hauser L."/>
            <person name="Markowitz V."/>
            <person name="Cheng J.-F."/>
            <person name="Hugenholtz P."/>
            <person name="Woyke T."/>
            <person name="Wu D."/>
            <person name="Spring S."/>
            <person name="Schueler E."/>
            <person name="Brambilla E."/>
            <person name="Klenk H.-P."/>
            <person name="Eisen J.A."/>
        </authorList>
    </citation>
    <scope>NUCLEOTIDE SEQUENCE</scope>
    <source>
        <strain evidence="1">DSM 4017</strain>
    </source>
</reference>
<sequence length="310" mass="34241">MLKNPIVNPIPQPECEPITENEFLKTFVIPDNTVMEEHTIVVEGDIIIGNHSDIRYGLIADSVILGERVKLSGNITTASDVRIDMWSQIGGTVRTDSNAYLGEFVTIDGKLVVKGDLDIGNDVKINGGFEARGWIVIRNPIPVIAYLFMYLSEMLRMGKDEEVERALEELFEDEMEAVSDVAMIIPNGSRISIDTIRVPSKAVIGNNCRLVGNIRAMSLQMGDNNTLYGSIRTVGDTMIGENNSIHGNIISRGDVYVSQGSHILGEINARSIKIHETARVDGVLRSQKGTVFEREHSEVISEDELMNLDV</sequence>
<dbReference type="RefSeq" id="WP_013898959.1">
    <property type="nucleotide sequence ID" value="NC_015676.1"/>
</dbReference>
<gene>
    <name evidence="1" type="ordered locus">Mzhil_1688</name>
</gene>
<dbReference type="Gene3D" id="2.160.10.10">
    <property type="entry name" value="Hexapeptide repeat proteins"/>
    <property type="match status" value="1"/>
</dbReference>
<dbReference type="EMBL" id="CP002101">
    <property type="protein sequence ID" value="AEH61523.1"/>
    <property type="molecule type" value="Genomic_DNA"/>
</dbReference>
<accession>F7XPZ6</accession>
<dbReference type="HOGENOM" id="CLU_040510_1_0_2"/>
<dbReference type="Proteomes" id="UP000006622">
    <property type="component" value="Chromosome"/>
</dbReference>
<protein>
    <recommendedName>
        <fullName evidence="3">Acyltransferase</fullName>
    </recommendedName>
</protein>
<evidence type="ECO:0008006" key="3">
    <source>
        <dbReference type="Google" id="ProtNLM"/>
    </source>
</evidence>
<organism evidence="1 2">
    <name type="scientific">Methanosalsum zhilinae (strain DSM 4017 / NBRC 107636 / OCM 62 / WeN5)</name>
    <name type="common">Methanohalophilus zhilinae</name>
    <dbReference type="NCBI Taxonomy" id="679901"/>
    <lineage>
        <taxon>Archaea</taxon>
        <taxon>Methanobacteriati</taxon>
        <taxon>Methanobacteriota</taxon>
        <taxon>Stenosarchaea group</taxon>
        <taxon>Methanomicrobia</taxon>
        <taxon>Methanosarcinales</taxon>
        <taxon>Methanosarcinaceae</taxon>
        <taxon>Methanosalsum</taxon>
    </lineage>
</organism>
<dbReference type="KEGG" id="mzh:Mzhil_1688"/>
<name>F7XPZ6_METZD</name>
<dbReference type="STRING" id="679901.Mzhil_1688"/>
<evidence type="ECO:0000313" key="2">
    <source>
        <dbReference type="Proteomes" id="UP000006622"/>
    </source>
</evidence>
<dbReference type="GeneID" id="10823328"/>
<proteinExistence type="predicted"/>
<keyword evidence="2" id="KW-1185">Reference proteome</keyword>
<evidence type="ECO:0000313" key="1">
    <source>
        <dbReference type="EMBL" id="AEH61523.1"/>
    </source>
</evidence>